<proteinExistence type="predicted"/>
<sequence>MMLQNFFGDTFFDAEGKCKDAGGHLTSIHSPEENLFVAGLAKSGYSITDYPKGTWIGLARADYLNSNWTAEWIWTDGTKVDFLAWAPNRPSKSADKERCVLV</sequence>
<dbReference type="InterPro" id="IPR016187">
    <property type="entry name" value="CTDL_fold"/>
</dbReference>
<dbReference type="CDD" id="cd00037">
    <property type="entry name" value="CLECT"/>
    <property type="match status" value="1"/>
</dbReference>
<dbReference type="SUPFAM" id="SSF56436">
    <property type="entry name" value="C-type lectin-like"/>
    <property type="match status" value="1"/>
</dbReference>
<dbReference type="PROSITE" id="PS50041">
    <property type="entry name" value="C_TYPE_LECTIN_2"/>
    <property type="match status" value="1"/>
</dbReference>
<dbReference type="InterPro" id="IPR050111">
    <property type="entry name" value="C-type_lectin/snaclec_domain"/>
</dbReference>
<dbReference type="AlphaFoldDB" id="A0A3P6S2E8"/>
<name>A0A3P6S2E8_CYLGO</name>
<dbReference type="OrthoDB" id="5826661at2759"/>
<gene>
    <name evidence="2" type="ORF">CGOC_LOCUS1223</name>
</gene>
<accession>A0A3P6S2E8</accession>
<evidence type="ECO:0000313" key="3">
    <source>
        <dbReference type="Proteomes" id="UP000271889"/>
    </source>
</evidence>
<dbReference type="Proteomes" id="UP000271889">
    <property type="component" value="Unassembled WGS sequence"/>
</dbReference>
<dbReference type="InterPro" id="IPR016186">
    <property type="entry name" value="C-type_lectin-like/link_sf"/>
</dbReference>
<reference evidence="2 3" key="1">
    <citation type="submission" date="2018-11" db="EMBL/GenBank/DDBJ databases">
        <authorList>
            <consortium name="Pathogen Informatics"/>
        </authorList>
    </citation>
    <scope>NUCLEOTIDE SEQUENCE [LARGE SCALE GENOMIC DNA]</scope>
</reference>
<feature type="domain" description="C-type lectin" evidence="1">
    <location>
        <begin position="10"/>
        <end position="102"/>
    </location>
</feature>
<dbReference type="Gene3D" id="3.10.100.10">
    <property type="entry name" value="Mannose-Binding Protein A, subunit A"/>
    <property type="match status" value="1"/>
</dbReference>
<evidence type="ECO:0000259" key="1">
    <source>
        <dbReference type="PROSITE" id="PS50041"/>
    </source>
</evidence>
<dbReference type="InterPro" id="IPR001304">
    <property type="entry name" value="C-type_lectin-like"/>
</dbReference>
<dbReference type="Pfam" id="PF00059">
    <property type="entry name" value="Lectin_C"/>
    <property type="match status" value="1"/>
</dbReference>
<dbReference type="EMBL" id="UYRV01002183">
    <property type="protein sequence ID" value="VDK48248.1"/>
    <property type="molecule type" value="Genomic_DNA"/>
</dbReference>
<evidence type="ECO:0000313" key="2">
    <source>
        <dbReference type="EMBL" id="VDK48248.1"/>
    </source>
</evidence>
<keyword evidence="3" id="KW-1185">Reference proteome</keyword>
<protein>
    <recommendedName>
        <fullName evidence="1">C-type lectin domain-containing protein</fullName>
    </recommendedName>
</protein>
<dbReference type="PANTHER" id="PTHR22803">
    <property type="entry name" value="MANNOSE, PHOSPHOLIPASE, LECTIN RECEPTOR RELATED"/>
    <property type="match status" value="1"/>
</dbReference>
<organism evidence="2 3">
    <name type="scientific">Cylicostephanus goldi</name>
    <name type="common">Nematode worm</name>
    <dbReference type="NCBI Taxonomy" id="71465"/>
    <lineage>
        <taxon>Eukaryota</taxon>
        <taxon>Metazoa</taxon>
        <taxon>Ecdysozoa</taxon>
        <taxon>Nematoda</taxon>
        <taxon>Chromadorea</taxon>
        <taxon>Rhabditida</taxon>
        <taxon>Rhabditina</taxon>
        <taxon>Rhabditomorpha</taxon>
        <taxon>Strongyloidea</taxon>
        <taxon>Strongylidae</taxon>
        <taxon>Cylicostephanus</taxon>
    </lineage>
</organism>